<evidence type="ECO:0000313" key="2">
    <source>
        <dbReference type="Proteomes" id="UP000499080"/>
    </source>
</evidence>
<proteinExistence type="predicted"/>
<gene>
    <name evidence="1" type="ORF">AVEN_103483_1</name>
</gene>
<keyword evidence="2" id="KW-1185">Reference proteome</keyword>
<evidence type="ECO:0000313" key="1">
    <source>
        <dbReference type="EMBL" id="GBM83358.1"/>
    </source>
</evidence>
<dbReference type="Proteomes" id="UP000499080">
    <property type="component" value="Unassembled WGS sequence"/>
</dbReference>
<dbReference type="EMBL" id="BGPR01003072">
    <property type="protein sequence ID" value="GBM83358.1"/>
    <property type="molecule type" value="Genomic_DNA"/>
</dbReference>
<sequence>MPACTHVENTTSIHRAASASSEGGSLVLGADEFLFSSKQGQEPPLFEDMINPLFNCIRCRLLPWLPEWAHCARSEVAAVESSGLSSSYCTDLKEEDHH</sequence>
<protein>
    <submittedName>
        <fullName evidence="1">Uncharacterized protein</fullName>
    </submittedName>
</protein>
<reference evidence="1 2" key="1">
    <citation type="journal article" date="2019" name="Sci. Rep.">
        <title>Orb-weaving spider Araneus ventricosus genome elucidates the spidroin gene catalogue.</title>
        <authorList>
            <person name="Kono N."/>
            <person name="Nakamura H."/>
            <person name="Ohtoshi R."/>
            <person name="Moran D.A.P."/>
            <person name="Shinohara A."/>
            <person name="Yoshida Y."/>
            <person name="Fujiwara M."/>
            <person name="Mori M."/>
            <person name="Tomita M."/>
            <person name="Arakawa K."/>
        </authorList>
    </citation>
    <scope>NUCLEOTIDE SEQUENCE [LARGE SCALE GENOMIC DNA]</scope>
</reference>
<comment type="caution">
    <text evidence="1">The sequence shown here is derived from an EMBL/GenBank/DDBJ whole genome shotgun (WGS) entry which is preliminary data.</text>
</comment>
<dbReference type="AlphaFoldDB" id="A0A4Y2J0Y6"/>
<accession>A0A4Y2J0Y6</accession>
<name>A0A4Y2J0Y6_ARAVE</name>
<organism evidence="1 2">
    <name type="scientific">Araneus ventricosus</name>
    <name type="common">Orbweaver spider</name>
    <name type="synonym">Epeira ventricosa</name>
    <dbReference type="NCBI Taxonomy" id="182803"/>
    <lineage>
        <taxon>Eukaryota</taxon>
        <taxon>Metazoa</taxon>
        <taxon>Ecdysozoa</taxon>
        <taxon>Arthropoda</taxon>
        <taxon>Chelicerata</taxon>
        <taxon>Arachnida</taxon>
        <taxon>Araneae</taxon>
        <taxon>Araneomorphae</taxon>
        <taxon>Entelegynae</taxon>
        <taxon>Araneoidea</taxon>
        <taxon>Araneidae</taxon>
        <taxon>Araneus</taxon>
    </lineage>
</organism>